<keyword evidence="10" id="KW-1185">Reference proteome</keyword>
<dbReference type="InterPro" id="IPR051205">
    <property type="entry name" value="UbiH/COQ6_monooxygenase"/>
</dbReference>
<dbReference type="GO" id="GO:0016705">
    <property type="term" value="F:oxidoreductase activity, acting on paired donors, with incorporation or reduction of molecular oxygen"/>
    <property type="evidence" value="ECO:0007669"/>
    <property type="project" value="InterPro"/>
</dbReference>
<evidence type="ECO:0000313" key="10">
    <source>
        <dbReference type="Proteomes" id="UP000298714"/>
    </source>
</evidence>
<dbReference type="GO" id="GO:0110142">
    <property type="term" value="C:ubiquinone biosynthesis complex"/>
    <property type="evidence" value="ECO:0007669"/>
    <property type="project" value="UniProtKB-ARBA"/>
</dbReference>
<keyword evidence="4" id="KW-0285">Flavoprotein</keyword>
<gene>
    <name evidence="9" type="ORF">E6W36_06845</name>
</gene>
<proteinExistence type="inferred from homology"/>
<dbReference type="EMBL" id="CP039704">
    <property type="protein sequence ID" value="QCI79366.1"/>
    <property type="molecule type" value="Genomic_DNA"/>
</dbReference>
<feature type="domain" description="FAD-binding" evidence="8">
    <location>
        <begin position="21"/>
        <end position="217"/>
    </location>
</feature>
<dbReference type="PANTHER" id="PTHR43876">
    <property type="entry name" value="UBIQUINONE BIOSYNTHESIS MONOOXYGENASE COQ6, MITOCHONDRIAL"/>
    <property type="match status" value="1"/>
</dbReference>
<dbReference type="UniPathway" id="UPA00232"/>
<protein>
    <recommendedName>
        <fullName evidence="8">FAD-binding domain-containing protein</fullName>
    </recommendedName>
</protein>
<evidence type="ECO:0000313" key="9">
    <source>
        <dbReference type="EMBL" id="QCI79366.1"/>
    </source>
</evidence>
<evidence type="ECO:0000256" key="6">
    <source>
        <dbReference type="ARBA" id="ARBA00023002"/>
    </source>
</evidence>
<comment type="similarity">
    <text evidence="3">Belongs to the UbiH/COQ6 family.</text>
</comment>
<evidence type="ECO:0000256" key="4">
    <source>
        <dbReference type="ARBA" id="ARBA00022630"/>
    </source>
</evidence>
<dbReference type="SUPFAM" id="SSF51905">
    <property type="entry name" value="FAD/NAD(P)-binding domain"/>
    <property type="match status" value="1"/>
</dbReference>
<comment type="pathway">
    <text evidence="2">Cofactor biosynthesis; ubiquinone biosynthesis.</text>
</comment>
<name>A0A4D7CBC7_9SPHN</name>
<keyword evidence="5" id="KW-0274">FAD</keyword>
<keyword evidence="6" id="KW-0560">Oxidoreductase</keyword>
<evidence type="ECO:0000256" key="2">
    <source>
        <dbReference type="ARBA" id="ARBA00004749"/>
    </source>
</evidence>
<evidence type="ECO:0000256" key="3">
    <source>
        <dbReference type="ARBA" id="ARBA00005349"/>
    </source>
</evidence>
<keyword evidence="7" id="KW-0503">Monooxygenase</keyword>
<evidence type="ECO:0000256" key="7">
    <source>
        <dbReference type="ARBA" id="ARBA00023033"/>
    </source>
</evidence>
<comment type="cofactor">
    <cofactor evidence="1">
        <name>FAD</name>
        <dbReference type="ChEBI" id="CHEBI:57692"/>
    </cofactor>
</comment>
<dbReference type="GO" id="GO:0004497">
    <property type="term" value="F:monooxygenase activity"/>
    <property type="evidence" value="ECO:0007669"/>
    <property type="project" value="UniProtKB-KW"/>
</dbReference>
<reference evidence="10" key="1">
    <citation type="submission" date="2019-04" db="EMBL/GenBank/DDBJ databases">
        <title>Complete genome sequence of Sphingomonas sp. W1-2-3.</title>
        <authorList>
            <person name="Im W.T."/>
        </authorList>
    </citation>
    <scope>NUCLEOTIDE SEQUENCE [LARGE SCALE GENOMIC DNA]</scope>
    <source>
        <strain evidence="10">W1-2-3</strain>
    </source>
</reference>
<dbReference type="InterPro" id="IPR036188">
    <property type="entry name" value="FAD/NAD-bd_sf"/>
</dbReference>
<dbReference type="KEGG" id="hgn:E6W36_06845"/>
<dbReference type="GO" id="GO:0071949">
    <property type="term" value="F:FAD binding"/>
    <property type="evidence" value="ECO:0007669"/>
    <property type="project" value="InterPro"/>
</dbReference>
<dbReference type="PANTHER" id="PTHR43876:SF7">
    <property type="entry name" value="UBIQUINONE BIOSYNTHESIS MONOOXYGENASE COQ6, MITOCHONDRIAL"/>
    <property type="match status" value="1"/>
</dbReference>
<sequence>MPADRVHAPAELVAWSVEPGQVSARLDNGADLSAPLLLAADGRQSGIRKHLGIRSALWDYGQTGVVTAVEHPRAHDGVAHEIFLPDGPLALLPLSGNRSSVVWSIDRVQAQGALDMPDARLAAMLTERSAGVLGELRIAARRWVYPLNFHHADRYGAARVMLIGDAAHGIHPIAGQGLNLALRDVAVLAELLGEAATLGLDLGDIQLLRRYERLRRPDNAVMCAATDGLTRLFSNRLPLLPQIRRFGLGLVGRSSMLKSFFVAQATGLATQVGQPR</sequence>
<dbReference type="Pfam" id="PF01494">
    <property type="entry name" value="FAD_binding_3"/>
    <property type="match status" value="1"/>
</dbReference>
<dbReference type="Proteomes" id="UP000298714">
    <property type="component" value="Chromosome"/>
</dbReference>
<evidence type="ECO:0000256" key="1">
    <source>
        <dbReference type="ARBA" id="ARBA00001974"/>
    </source>
</evidence>
<dbReference type="InterPro" id="IPR010971">
    <property type="entry name" value="UbiH/COQ6"/>
</dbReference>
<accession>A0A4D7CBC7</accession>
<dbReference type="AlphaFoldDB" id="A0A4D7CBC7"/>
<evidence type="ECO:0000259" key="8">
    <source>
        <dbReference type="Pfam" id="PF01494"/>
    </source>
</evidence>
<organism evidence="9 10">
    <name type="scientific">Hankyongella ginsenosidimutans</name>
    <dbReference type="NCBI Taxonomy" id="1763828"/>
    <lineage>
        <taxon>Bacteria</taxon>
        <taxon>Pseudomonadati</taxon>
        <taxon>Pseudomonadota</taxon>
        <taxon>Alphaproteobacteria</taxon>
        <taxon>Sphingomonadales</taxon>
        <taxon>Sphingomonadaceae</taxon>
        <taxon>Hankyongella</taxon>
    </lineage>
</organism>
<dbReference type="NCBIfam" id="TIGR01988">
    <property type="entry name" value="Ubi-OHases"/>
    <property type="match status" value="1"/>
</dbReference>
<dbReference type="GO" id="GO:0006744">
    <property type="term" value="P:ubiquinone biosynthetic process"/>
    <property type="evidence" value="ECO:0007669"/>
    <property type="project" value="UniProtKB-UniPathway"/>
</dbReference>
<dbReference type="InterPro" id="IPR002938">
    <property type="entry name" value="FAD-bd"/>
</dbReference>
<dbReference type="Gene3D" id="3.50.50.60">
    <property type="entry name" value="FAD/NAD(P)-binding domain"/>
    <property type="match status" value="2"/>
</dbReference>
<evidence type="ECO:0000256" key="5">
    <source>
        <dbReference type="ARBA" id="ARBA00022827"/>
    </source>
</evidence>
<dbReference type="FunFam" id="3.50.50.60:FF:000021">
    <property type="entry name" value="Ubiquinone biosynthesis monooxygenase COQ6"/>
    <property type="match status" value="1"/>
</dbReference>
<dbReference type="PRINTS" id="PR00420">
    <property type="entry name" value="RNGMNOXGNASE"/>
</dbReference>